<comment type="cofactor">
    <cofactor evidence="1">
        <name>Zn(2+)</name>
        <dbReference type="ChEBI" id="CHEBI:29105"/>
    </cofactor>
</comment>
<dbReference type="InterPro" id="IPR001915">
    <property type="entry name" value="Peptidase_M48"/>
</dbReference>
<evidence type="ECO:0000256" key="11">
    <source>
        <dbReference type="ARBA" id="ARBA00023136"/>
    </source>
</evidence>
<keyword evidence="10" id="KW-0482">Metalloprotease</keyword>
<keyword evidence="11 13" id="KW-0472">Membrane</keyword>
<accession>A0ABP5UQQ7</accession>
<gene>
    <name evidence="15" type="ORF">GCM10010420_04340</name>
</gene>
<feature type="compositionally biased region" description="Pro residues" evidence="12">
    <location>
        <begin position="577"/>
        <end position="616"/>
    </location>
</feature>
<evidence type="ECO:0000313" key="15">
    <source>
        <dbReference type="EMBL" id="GAA2385102.1"/>
    </source>
</evidence>
<keyword evidence="6" id="KW-0479">Metal-binding</keyword>
<feature type="region of interest" description="Disordered" evidence="12">
    <location>
        <begin position="517"/>
        <end position="536"/>
    </location>
</feature>
<keyword evidence="16" id="KW-1185">Reference proteome</keyword>
<feature type="region of interest" description="Disordered" evidence="12">
    <location>
        <begin position="563"/>
        <end position="616"/>
    </location>
</feature>
<dbReference type="Gene3D" id="3.30.2010.10">
    <property type="entry name" value="Metalloproteases ('zincins'), catalytic domain"/>
    <property type="match status" value="1"/>
</dbReference>
<evidence type="ECO:0000256" key="8">
    <source>
        <dbReference type="ARBA" id="ARBA00022833"/>
    </source>
</evidence>
<evidence type="ECO:0000256" key="7">
    <source>
        <dbReference type="ARBA" id="ARBA00022801"/>
    </source>
</evidence>
<dbReference type="EMBL" id="BAAATJ010000002">
    <property type="protein sequence ID" value="GAA2385102.1"/>
    <property type="molecule type" value="Genomic_DNA"/>
</dbReference>
<dbReference type="PANTHER" id="PTHR43221">
    <property type="entry name" value="PROTEASE HTPX"/>
    <property type="match status" value="1"/>
</dbReference>
<evidence type="ECO:0000256" key="9">
    <source>
        <dbReference type="ARBA" id="ARBA00022989"/>
    </source>
</evidence>
<protein>
    <submittedName>
        <fullName evidence="15">M48 family metallopeptidase</fullName>
    </submittedName>
</protein>
<keyword evidence="5 13" id="KW-0812">Transmembrane</keyword>
<feature type="domain" description="Peptidase M48" evidence="14">
    <location>
        <begin position="93"/>
        <end position="328"/>
    </location>
</feature>
<dbReference type="InterPro" id="IPR050083">
    <property type="entry name" value="HtpX_protease"/>
</dbReference>
<dbReference type="Proteomes" id="UP001500058">
    <property type="component" value="Unassembled WGS sequence"/>
</dbReference>
<feature type="transmembrane region" description="Helical" evidence="13">
    <location>
        <begin position="540"/>
        <end position="558"/>
    </location>
</feature>
<evidence type="ECO:0000256" key="13">
    <source>
        <dbReference type="SAM" id="Phobius"/>
    </source>
</evidence>
<feature type="transmembrane region" description="Helical" evidence="13">
    <location>
        <begin position="56"/>
        <end position="74"/>
    </location>
</feature>
<evidence type="ECO:0000313" key="16">
    <source>
        <dbReference type="Proteomes" id="UP001500058"/>
    </source>
</evidence>
<proteinExistence type="predicted"/>
<evidence type="ECO:0000256" key="4">
    <source>
        <dbReference type="ARBA" id="ARBA00022670"/>
    </source>
</evidence>
<evidence type="ECO:0000256" key="2">
    <source>
        <dbReference type="ARBA" id="ARBA00004651"/>
    </source>
</evidence>
<keyword evidence="3" id="KW-1003">Cell membrane</keyword>
<sequence>MRAVPGAVLRTALALVLLAGFYALSGALVLAYCAYTALTAWVVLVDGTRLTSPQPFYAVVFGFPAVAAVLRGLFPGGRAPAPGRGTVAVGREQAPELWRTVAGLARAVGAPEPTEIRLTLEANASAAEDAGRGLRPPVRRMEIGVPLLAGLRADELRAVLCHELGHYARRHTRFAATAHRGSSAIHRARADIAGAAAGNPMVAMYSGLQFRLLGAYAWLYDAITFGVRRRLEYQADAAAAAVAGREATASALTAVRTVGAAWADFRARLLDPMTERGRMPDDPLRPFALMLADPGYAGVLEEWRRLPEPPRSRLDSHPPLGRRLAALARCPDSAAPPDPRPGRTLLGEDDRRLRELWDSLLRPLLPPGARGTVRPWEEWLADAAGERAARAVETLRGPLALLGGPPEPALGAFLDLLADGRGAELAGALHGTGWRPDPREGPGTPERALAVLVGQGLVAAGRAEWSVRWTGAAEPVPYDAEAREAVELVREAVTDPGALSRLRAQLVLCGVDLAAPPVRTGPPPRPDAARPAQAAPRRPVWPLVAMGAIAAVFVWSLLGDGGQERPRPGVPVTRYTPAPPDPTGFPVLPLPTAVPPAPVIPDLPAPPRVPDLPPRE</sequence>
<evidence type="ECO:0000256" key="12">
    <source>
        <dbReference type="SAM" id="MobiDB-lite"/>
    </source>
</evidence>
<organism evidence="15 16">
    <name type="scientific">Streptomyces glaucosporus</name>
    <dbReference type="NCBI Taxonomy" id="284044"/>
    <lineage>
        <taxon>Bacteria</taxon>
        <taxon>Bacillati</taxon>
        <taxon>Actinomycetota</taxon>
        <taxon>Actinomycetes</taxon>
        <taxon>Kitasatosporales</taxon>
        <taxon>Streptomycetaceae</taxon>
        <taxon>Streptomyces</taxon>
    </lineage>
</organism>
<dbReference type="CDD" id="cd07328">
    <property type="entry name" value="M48_Ste24p_like"/>
    <property type="match status" value="1"/>
</dbReference>
<comment type="caution">
    <text evidence="15">The sequence shown here is derived from an EMBL/GenBank/DDBJ whole genome shotgun (WGS) entry which is preliminary data.</text>
</comment>
<evidence type="ECO:0000256" key="5">
    <source>
        <dbReference type="ARBA" id="ARBA00022692"/>
    </source>
</evidence>
<evidence type="ECO:0000256" key="3">
    <source>
        <dbReference type="ARBA" id="ARBA00022475"/>
    </source>
</evidence>
<evidence type="ECO:0000256" key="1">
    <source>
        <dbReference type="ARBA" id="ARBA00001947"/>
    </source>
</evidence>
<dbReference type="RefSeq" id="WP_344629073.1">
    <property type="nucleotide sequence ID" value="NZ_BAAATJ010000002.1"/>
</dbReference>
<dbReference type="Pfam" id="PF01435">
    <property type="entry name" value="Peptidase_M48"/>
    <property type="match status" value="1"/>
</dbReference>
<keyword evidence="9 13" id="KW-1133">Transmembrane helix</keyword>
<evidence type="ECO:0000256" key="10">
    <source>
        <dbReference type="ARBA" id="ARBA00023049"/>
    </source>
</evidence>
<keyword evidence="8" id="KW-0862">Zinc</keyword>
<name>A0ABP5UQQ7_9ACTN</name>
<keyword evidence="4" id="KW-0645">Protease</keyword>
<comment type="subcellular location">
    <subcellularLocation>
        <location evidence="2">Cell membrane</location>
        <topology evidence="2">Multi-pass membrane protein</topology>
    </subcellularLocation>
</comment>
<evidence type="ECO:0000256" key="6">
    <source>
        <dbReference type="ARBA" id="ARBA00022723"/>
    </source>
</evidence>
<reference evidence="16" key="1">
    <citation type="journal article" date="2019" name="Int. J. Syst. Evol. Microbiol.">
        <title>The Global Catalogue of Microorganisms (GCM) 10K type strain sequencing project: providing services to taxonomists for standard genome sequencing and annotation.</title>
        <authorList>
            <consortium name="The Broad Institute Genomics Platform"/>
            <consortium name="The Broad Institute Genome Sequencing Center for Infectious Disease"/>
            <person name="Wu L."/>
            <person name="Ma J."/>
        </authorList>
    </citation>
    <scope>NUCLEOTIDE SEQUENCE [LARGE SCALE GENOMIC DNA]</scope>
    <source>
        <strain evidence="16">JCM 6921</strain>
    </source>
</reference>
<feature type="transmembrane region" description="Helical" evidence="13">
    <location>
        <begin position="12"/>
        <end position="44"/>
    </location>
</feature>
<evidence type="ECO:0000259" key="14">
    <source>
        <dbReference type="Pfam" id="PF01435"/>
    </source>
</evidence>
<keyword evidence="7" id="KW-0378">Hydrolase</keyword>
<dbReference type="PANTHER" id="PTHR43221:SF1">
    <property type="entry name" value="PROTEASE HTPX"/>
    <property type="match status" value="1"/>
</dbReference>